<evidence type="ECO:0000313" key="2">
    <source>
        <dbReference type="Proteomes" id="UP001321766"/>
    </source>
</evidence>
<sequence length="59" mass="6849">MVYGEPILVRKEPVNEITHEEIRQLTDRIMREIDKLSGQEYLDMYAQVVKKRTASAAGK</sequence>
<dbReference type="EMBL" id="AP026798">
    <property type="protein sequence ID" value="BDR53165.1"/>
    <property type="molecule type" value="Genomic_DNA"/>
</dbReference>
<evidence type="ECO:0000313" key="1">
    <source>
        <dbReference type="EMBL" id="BDR53165.1"/>
    </source>
</evidence>
<organism evidence="1 2">
    <name type="scientific">Bombiscardovia nodaiensis</name>
    <dbReference type="NCBI Taxonomy" id="2932181"/>
    <lineage>
        <taxon>Bacteria</taxon>
        <taxon>Bacillati</taxon>
        <taxon>Actinomycetota</taxon>
        <taxon>Actinomycetes</taxon>
        <taxon>Bifidobacteriales</taxon>
        <taxon>Bifidobacteriaceae</taxon>
        <taxon>Bombiscardovia</taxon>
    </lineage>
</organism>
<reference evidence="1 2" key="1">
    <citation type="journal article" date="2023" name="Microbiol. Spectr.">
        <title>Symbiosis of Carpenter Bees with Uncharacterized Lactic Acid Bacteria Showing NAD Auxotrophy.</title>
        <authorList>
            <person name="Kawasaki S."/>
            <person name="Ozawa K."/>
            <person name="Mori T."/>
            <person name="Yamamoto A."/>
            <person name="Ito M."/>
            <person name="Ohkuma M."/>
            <person name="Sakamoto M."/>
            <person name="Matsutani M."/>
        </authorList>
    </citation>
    <scope>NUCLEOTIDE SEQUENCE [LARGE SCALE GENOMIC DNA]</scope>
    <source>
        <strain evidence="1 2">Kim37-2</strain>
    </source>
</reference>
<protein>
    <recommendedName>
        <fullName evidence="3">1-acyl-sn-glycerol-3-phosphate acyltransferase</fullName>
    </recommendedName>
</protein>
<evidence type="ECO:0008006" key="3">
    <source>
        <dbReference type="Google" id="ProtNLM"/>
    </source>
</evidence>
<dbReference type="Proteomes" id="UP001321766">
    <property type="component" value="Chromosome"/>
</dbReference>
<proteinExistence type="predicted"/>
<accession>A0ABM8B8P7</accession>
<name>A0ABM8B8P7_9BIFI</name>
<gene>
    <name evidence="1" type="ORF">KIM372_10720</name>
</gene>
<keyword evidence="2" id="KW-1185">Reference proteome</keyword>